<dbReference type="InterPro" id="IPR010496">
    <property type="entry name" value="AL/BT2_dom"/>
</dbReference>
<reference evidence="3" key="1">
    <citation type="submission" date="2024-05" db="EMBL/GenBank/DDBJ databases">
        <title>Planctomycetes of the genus Singulisphaera possess chitinolytic capabilities.</title>
        <authorList>
            <person name="Ivanova A."/>
        </authorList>
    </citation>
    <scope>NUCLEOTIDE SEQUENCE</scope>
    <source>
        <strain evidence="3">Ch08T</strain>
    </source>
</reference>
<protein>
    <submittedName>
        <fullName evidence="3">DUF1080 domain-containing protein</fullName>
    </submittedName>
</protein>
<evidence type="ECO:0000256" key="1">
    <source>
        <dbReference type="SAM" id="SignalP"/>
    </source>
</evidence>
<dbReference type="GO" id="GO:0016787">
    <property type="term" value="F:hydrolase activity"/>
    <property type="evidence" value="ECO:0007669"/>
    <property type="project" value="InterPro"/>
</dbReference>
<keyword evidence="1" id="KW-0732">Signal</keyword>
<dbReference type="Pfam" id="PF06439">
    <property type="entry name" value="3keto-disac_hyd"/>
    <property type="match status" value="1"/>
</dbReference>
<dbReference type="Gene3D" id="2.60.120.560">
    <property type="entry name" value="Exo-inulinase, domain 1"/>
    <property type="match status" value="1"/>
</dbReference>
<accession>A0AAU7C8T9</accession>
<feature type="signal peptide" evidence="1">
    <location>
        <begin position="1"/>
        <end position="33"/>
    </location>
</feature>
<evidence type="ECO:0000313" key="3">
    <source>
        <dbReference type="EMBL" id="XBH01186.1"/>
    </source>
</evidence>
<organism evidence="3">
    <name type="scientific">Singulisphaera sp. Ch08</name>
    <dbReference type="NCBI Taxonomy" id="3120278"/>
    <lineage>
        <taxon>Bacteria</taxon>
        <taxon>Pseudomonadati</taxon>
        <taxon>Planctomycetota</taxon>
        <taxon>Planctomycetia</taxon>
        <taxon>Isosphaerales</taxon>
        <taxon>Isosphaeraceae</taxon>
        <taxon>Singulisphaera</taxon>
    </lineage>
</organism>
<dbReference type="AlphaFoldDB" id="A0AAU7C8T9"/>
<gene>
    <name evidence="3" type="ORF">V5E97_22840</name>
</gene>
<proteinExistence type="predicted"/>
<sequence>MTTERRSALFPLRRGSVVMAVLTLLLTTLGADQAETTTAEKPLVLFDGKSLDGWKKTEFFRSGVVQVVDGALVMAPGRAMTGITTTRNDLHTTNYELSYEAKRITGSDFFAAATFPVGKSFVTFVNGGWGGNVTGISSLNGADASENETNRFVKYENKTWYKFRVRVTDQTIACRVDDKEIILLDHRGLQLGTRIETRPNQPLGFATYESTGALRNIEIRPLTPAEVKAADKPES</sequence>
<feature type="chain" id="PRO_5043414249" evidence="1">
    <location>
        <begin position="34"/>
        <end position="235"/>
    </location>
</feature>
<name>A0AAU7C8T9_9BACT</name>
<dbReference type="EMBL" id="CP155447">
    <property type="protein sequence ID" value="XBH01186.1"/>
    <property type="molecule type" value="Genomic_DNA"/>
</dbReference>
<feature type="domain" description="3-keto-alpha-glucoside-1,2-lyase/3-keto-2-hydroxy-glucal hydratase" evidence="2">
    <location>
        <begin position="44"/>
        <end position="220"/>
    </location>
</feature>
<dbReference type="RefSeq" id="WP_406693877.1">
    <property type="nucleotide sequence ID" value="NZ_CP155447.1"/>
</dbReference>
<evidence type="ECO:0000259" key="2">
    <source>
        <dbReference type="Pfam" id="PF06439"/>
    </source>
</evidence>